<dbReference type="AlphaFoldDB" id="A0AAU9P6Z7"/>
<accession>A0AAU9P6Z7</accession>
<evidence type="ECO:0000313" key="3">
    <source>
        <dbReference type="EMBL" id="CAH1445809.1"/>
    </source>
</evidence>
<dbReference type="SUPFAM" id="SSF57889">
    <property type="entry name" value="Cysteine-rich domain"/>
    <property type="match status" value="2"/>
</dbReference>
<dbReference type="EMBL" id="CAKMRJ010005523">
    <property type="protein sequence ID" value="CAH1445809.1"/>
    <property type="molecule type" value="Genomic_DNA"/>
</dbReference>
<evidence type="ECO:0000256" key="1">
    <source>
        <dbReference type="ARBA" id="ARBA00022737"/>
    </source>
</evidence>
<sequence>MSIFLHPGSGKTYKNFKDNDYPNLLHCPFPDESYNLLRHYFIKNKKEFIMIKEKHGGEMLNHFRHQHPLILLDTQQASLGNKSIVLHNPMKKIQVLCDGCLKPIMEMPFYKCSQISCGFFLHECCARLPSKIHDHPGHPDHALVLISNNPRMFMGLFSCSICRLYCNGFAYGCVACGYYMDINCAFLPKEITHEAHPGHLLSRINASSADVSEKICNPCNCFLEDGNIAFHCPSCDFYLDTECAFLLPGMMRHKFDKHPLSLRYNPVENHPGNYFCEICEDKI</sequence>
<keyword evidence="1" id="KW-0677">Repeat</keyword>
<dbReference type="InterPro" id="IPR046349">
    <property type="entry name" value="C1-like_sf"/>
</dbReference>
<comment type="caution">
    <text evidence="3">The sequence shown here is derived from an EMBL/GenBank/DDBJ whole genome shotgun (WGS) entry which is preliminary data.</text>
</comment>
<evidence type="ECO:0000259" key="2">
    <source>
        <dbReference type="Pfam" id="PF03107"/>
    </source>
</evidence>
<protein>
    <recommendedName>
        <fullName evidence="2">DC1 domain-containing protein</fullName>
    </recommendedName>
</protein>
<dbReference type="PANTHER" id="PTHR32410">
    <property type="entry name" value="CYSTEINE/HISTIDINE-RICH C1 DOMAIN FAMILY PROTEIN"/>
    <property type="match status" value="1"/>
</dbReference>
<gene>
    <name evidence="3" type="ORF">LVIROSA_LOCUS31547</name>
</gene>
<dbReference type="InterPro" id="IPR053192">
    <property type="entry name" value="Vacuole_Formation_Reg"/>
</dbReference>
<evidence type="ECO:0000313" key="4">
    <source>
        <dbReference type="Proteomes" id="UP001157418"/>
    </source>
</evidence>
<reference evidence="3 4" key="1">
    <citation type="submission" date="2022-01" db="EMBL/GenBank/DDBJ databases">
        <authorList>
            <person name="Xiong W."/>
            <person name="Schranz E."/>
        </authorList>
    </citation>
    <scope>NUCLEOTIDE SEQUENCE [LARGE SCALE GENOMIC DNA]</scope>
</reference>
<dbReference type="PANTHER" id="PTHR32410:SF216">
    <property type="entry name" value="PHORBOL-ESTER_DAG-TYPE DOMAIN-CONTAINING PROTEIN"/>
    <property type="match status" value="1"/>
</dbReference>
<dbReference type="Pfam" id="PF03107">
    <property type="entry name" value="C1_2"/>
    <property type="match status" value="1"/>
</dbReference>
<proteinExistence type="predicted"/>
<feature type="domain" description="DC1" evidence="2">
    <location>
        <begin position="137"/>
        <end position="185"/>
    </location>
</feature>
<organism evidence="3 4">
    <name type="scientific">Lactuca virosa</name>
    <dbReference type="NCBI Taxonomy" id="75947"/>
    <lineage>
        <taxon>Eukaryota</taxon>
        <taxon>Viridiplantae</taxon>
        <taxon>Streptophyta</taxon>
        <taxon>Embryophyta</taxon>
        <taxon>Tracheophyta</taxon>
        <taxon>Spermatophyta</taxon>
        <taxon>Magnoliopsida</taxon>
        <taxon>eudicotyledons</taxon>
        <taxon>Gunneridae</taxon>
        <taxon>Pentapetalae</taxon>
        <taxon>asterids</taxon>
        <taxon>campanulids</taxon>
        <taxon>Asterales</taxon>
        <taxon>Asteraceae</taxon>
        <taxon>Cichorioideae</taxon>
        <taxon>Cichorieae</taxon>
        <taxon>Lactucinae</taxon>
        <taxon>Lactuca</taxon>
    </lineage>
</organism>
<dbReference type="InterPro" id="IPR004146">
    <property type="entry name" value="DC1"/>
</dbReference>
<dbReference type="Proteomes" id="UP001157418">
    <property type="component" value="Unassembled WGS sequence"/>
</dbReference>
<name>A0AAU9P6Z7_9ASTR</name>
<keyword evidence="4" id="KW-1185">Reference proteome</keyword>